<dbReference type="AlphaFoldDB" id="A0AAD4UFY5"/>
<sequence length="177" mass="19526">MNSESFKLCSAPKLKMSFCCRLTDIAPESSELVLSPCQWKSLQEVREGDLLLLCGPGREAEHCGNTVDGQPDPGAEQIPARSTKSKTVVLESKVLQFPVSLLGNSSKIQLMQSSAERSIVKILKKKIDFLLEWTLVTPNSESFHKQSVLTTDPQDANQGTPFQTSNLTFSLKEKKKA</sequence>
<keyword evidence="2" id="KW-1185">Reference proteome</keyword>
<accession>A0AAD4UFY5</accession>
<gene>
    <name evidence="1" type="ORF">MG293_006746</name>
</gene>
<organism evidence="1 2">
    <name type="scientific">Ovis ammon polii</name>
    <dbReference type="NCBI Taxonomy" id="230172"/>
    <lineage>
        <taxon>Eukaryota</taxon>
        <taxon>Metazoa</taxon>
        <taxon>Chordata</taxon>
        <taxon>Craniata</taxon>
        <taxon>Vertebrata</taxon>
        <taxon>Euteleostomi</taxon>
        <taxon>Mammalia</taxon>
        <taxon>Eutheria</taxon>
        <taxon>Laurasiatheria</taxon>
        <taxon>Artiodactyla</taxon>
        <taxon>Ruminantia</taxon>
        <taxon>Pecora</taxon>
        <taxon>Bovidae</taxon>
        <taxon>Caprinae</taxon>
        <taxon>Ovis</taxon>
    </lineage>
</organism>
<name>A0AAD4UFY5_OVIAM</name>
<dbReference type="EMBL" id="JAKZEL010000005">
    <property type="protein sequence ID" value="KAI4543952.1"/>
    <property type="molecule type" value="Genomic_DNA"/>
</dbReference>
<evidence type="ECO:0000313" key="1">
    <source>
        <dbReference type="EMBL" id="KAI4543952.1"/>
    </source>
</evidence>
<reference evidence="1" key="1">
    <citation type="submission" date="2022-03" db="EMBL/GenBank/DDBJ databases">
        <title>Genomic analyses of argali, domestic sheep and their hybrids provide insights into chromosomal evolution, heterosis and genetic basis of agronomic traits.</title>
        <authorList>
            <person name="Li M."/>
        </authorList>
    </citation>
    <scope>NUCLEOTIDE SEQUENCE</scope>
    <source>
        <strain evidence="1">CAU-MHL-2022a</strain>
        <tissue evidence="1">Skin</tissue>
    </source>
</reference>
<proteinExistence type="predicted"/>
<evidence type="ECO:0000313" key="2">
    <source>
        <dbReference type="Proteomes" id="UP001214576"/>
    </source>
</evidence>
<comment type="caution">
    <text evidence="1">The sequence shown here is derived from an EMBL/GenBank/DDBJ whole genome shotgun (WGS) entry which is preliminary data.</text>
</comment>
<dbReference type="Proteomes" id="UP001214576">
    <property type="component" value="Unassembled WGS sequence"/>
</dbReference>
<protein>
    <submittedName>
        <fullName evidence="1">Uncharacterized protein</fullName>
    </submittedName>
</protein>